<proteinExistence type="predicted"/>
<organism evidence="1">
    <name type="scientific">uncultured Coleofasciculus sp</name>
    <dbReference type="NCBI Taxonomy" id="1267456"/>
    <lineage>
        <taxon>Bacteria</taxon>
        <taxon>Bacillati</taxon>
        <taxon>Cyanobacteriota</taxon>
        <taxon>Cyanophyceae</taxon>
        <taxon>Coleofasciculales</taxon>
        <taxon>Coleofasciculaceae</taxon>
        <taxon>Coleofasciculus</taxon>
        <taxon>environmental samples</taxon>
    </lineage>
</organism>
<name>A0A6J4J2X3_9CYAN</name>
<accession>A0A6J4J2X3</accession>
<gene>
    <name evidence="1" type="ORF">AVDCRST_MAG92-2740</name>
</gene>
<dbReference type="EMBL" id="CADCTM010000430">
    <property type="protein sequence ID" value="CAA9266443.1"/>
    <property type="molecule type" value="Genomic_DNA"/>
</dbReference>
<sequence>MTIDVETTLRDTRYRLKKLGEGIENLVKSYSDVFNDLEIASQLHTIH</sequence>
<protein>
    <submittedName>
        <fullName evidence="1">Uncharacterized protein</fullName>
    </submittedName>
</protein>
<dbReference type="AlphaFoldDB" id="A0A6J4J2X3"/>
<reference evidence="1" key="1">
    <citation type="submission" date="2020-02" db="EMBL/GenBank/DDBJ databases">
        <authorList>
            <person name="Meier V. D."/>
        </authorList>
    </citation>
    <scope>NUCLEOTIDE SEQUENCE</scope>
    <source>
        <strain evidence="1">AVDCRST_MAG92</strain>
    </source>
</reference>
<evidence type="ECO:0000313" key="1">
    <source>
        <dbReference type="EMBL" id="CAA9266443.1"/>
    </source>
</evidence>